<proteinExistence type="inferred from homology"/>
<feature type="domain" description="ATP-dependent DNA ligase family profile" evidence="4">
    <location>
        <begin position="118"/>
        <end position="210"/>
    </location>
</feature>
<dbReference type="PROSITE" id="PS50160">
    <property type="entry name" value="DNA_LIGASE_A3"/>
    <property type="match status" value="1"/>
</dbReference>
<organism evidence="5 6">
    <name type="scientific">Paraburkholderia caledonica</name>
    <dbReference type="NCBI Taxonomy" id="134536"/>
    <lineage>
        <taxon>Bacteria</taxon>
        <taxon>Pseudomonadati</taxon>
        <taxon>Pseudomonadota</taxon>
        <taxon>Betaproteobacteria</taxon>
        <taxon>Burkholderiales</taxon>
        <taxon>Burkholderiaceae</taxon>
        <taxon>Paraburkholderia</taxon>
    </lineage>
</organism>
<dbReference type="Gene3D" id="3.30.470.30">
    <property type="entry name" value="DNA ligase/mRNA capping enzyme"/>
    <property type="match status" value="1"/>
</dbReference>
<dbReference type="GO" id="GO:0006310">
    <property type="term" value="P:DNA recombination"/>
    <property type="evidence" value="ECO:0007669"/>
    <property type="project" value="InterPro"/>
</dbReference>
<gene>
    <name evidence="5" type="ORF">J2793_006501</name>
</gene>
<dbReference type="Gene3D" id="3.30.1490.70">
    <property type="match status" value="1"/>
</dbReference>
<dbReference type="PANTHER" id="PTHR45674">
    <property type="entry name" value="DNA LIGASE 1/3 FAMILY MEMBER"/>
    <property type="match status" value="1"/>
</dbReference>
<dbReference type="GO" id="GO:0005524">
    <property type="term" value="F:ATP binding"/>
    <property type="evidence" value="ECO:0007669"/>
    <property type="project" value="InterPro"/>
</dbReference>
<evidence type="ECO:0000256" key="3">
    <source>
        <dbReference type="SAM" id="MobiDB-lite"/>
    </source>
</evidence>
<reference evidence="5" key="1">
    <citation type="submission" date="2023-07" db="EMBL/GenBank/DDBJ databases">
        <title>Sorghum-associated microbial communities from plants grown in Nebraska, USA.</title>
        <authorList>
            <person name="Schachtman D."/>
        </authorList>
    </citation>
    <scope>NUCLEOTIDE SEQUENCE</scope>
    <source>
        <strain evidence="5">DS1061</strain>
    </source>
</reference>
<dbReference type="InterPro" id="IPR050191">
    <property type="entry name" value="ATP-dep_DNA_ligase"/>
</dbReference>
<comment type="caution">
    <text evidence="5">The sequence shown here is derived from an EMBL/GenBank/DDBJ whole genome shotgun (WGS) entry which is preliminary data.</text>
</comment>
<dbReference type="RefSeq" id="WP_392395748.1">
    <property type="nucleotide sequence ID" value="NZ_JAURTK010000015.1"/>
</dbReference>
<dbReference type="EMBL" id="JAURTK010000015">
    <property type="protein sequence ID" value="MDP9651026.1"/>
    <property type="molecule type" value="Genomic_DNA"/>
</dbReference>
<comment type="similarity">
    <text evidence="1">Belongs to the ATP-dependent DNA ligase family.</text>
</comment>
<dbReference type="SUPFAM" id="SSF56091">
    <property type="entry name" value="DNA ligase/mRNA capping enzyme, catalytic domain"/>
    <property type="match status" value="1"/>
</dbReference>
<dbReference type="GO" id="GO:0006281">
    <property type="term" value="P:DNA repair"/>
    <property type="evidence" value="ECO:0007669"/>
    <property type="project" value="InterPro"/>
</dbReference>
<dbReference type="PANTHER" id="PTHR45674:SF4">
    <property type="entry name" value="DNA LIGASE 1"/>
    <property type="match status" value="1"/>
</dbReference>
<evidence type="ECO:0000313" key="6">
    <source>
        <dbReference type="Proteomes" id="UP001229486"/>
    </source>
</evidence>
<dbReference type="GO" id="GO:0003910">
    <property type="term" value="F:DNA ligase (ATP) activity"/>
    <property type="evidence" value="ECO:0007669"/>
    <property type="project" value="InterPro"/>
</dbReference>
<dbReference type="InterPro" id="IPR012310">
    <property type="entry name" value="DNA_ligase_ATP-dep_cent"/>
</dbReference>
<evidence type="ECO:0000313" key="5">
    <source>
        <dbReference type="EMBL" id="MDP9651026.1"/>
    </source>
</evidence>
<evidence type="ECO:0000256" key="1">
    <source>
        <dbReference type="ARBA" id="ARBA00007572"/>
    </source>
</evidence>
<dbReference type="Pfam" id="PF01068">
    <property type="entry name" value="DNA_ligase_A_M"/>
    <property type="match status" value="1"/>
</dbReference>
<feature type="region of interest" description="Disordered" evidence="3">
    <location>
        <begin position="1"/>
        <end position="26"/>
    </location>
</feature>
<protein>
    <submittedName>
        <fullName evidence="5">DNA ligase D-like protein (Predicted ligase)</fullName>
    </submittedName>
</protein>
<name>A0AB73IMW8_9BURK</name>
<dbReference type="CDD" id="cd07906">
    <property type="entry name" value="Adenylation_DNA_ligase_LigD_LigC"/>
    <property type="match status" value="1"/>
</dbReference>
<evidence type="ECO:0000256" key="2">
    <source>
        <dbReference type="ARBA" id="ARBA00022598"/>
    </source>
</evidence>
<dbReference type="Proteomes" id="UP001229486">
    <property type="component" value="Unassembled WGS sequence"/>
</dbReference>
<accession>A0AB73IMW8</accession>
<evidence type="ECO:0000259" key="4">
    <source>
        <dbReference type="PROSITE" id="PS50160"/>
    </source>
</evidence>
<dbReference type="AlphaFoldDB" id="A0AB73IMW8"/>
<keyword evidence="2" id="KW-0436">Ligase</keyword>
<sequence length="210" mass="23342">MGRWNRANPARVAAQADQSEGGPPALIQPQLATLVDRPPKGGDWSYEIKFDGYRVMTRIEGGIATIFTRNGHDWTERMPRLADACNGLQVDDAWLDGEAVVLDSSGQPDFNALQNAFDRRSTAEIVMFVFDLLWLNGTDLREQPLRARRALLRDLMAEHTTAAIRFSEDFPQDPVSLVASACKMKLEGIIGKRGDAPYRSGRSAAWVKIL</sequence>